<reference evidence="1 2" key="1">
    <citation type="submission" date="2014-03" db="EMBL/GenBank/DDBJ databases">
        <title>Draft genome sequence of the novel thermoacidophilic archaea Acidianus copahuensis ALE1 strain, isolated from Copahue volcanic area in Neuquen Argentina.</title>
        <authorList>
            <person name="Urbieta M.S."/>
            <person name="Rascovan N."/>
            <person name="Castro C."/>
            <person name="Revale S."/>
            <person name="Giaveno M.A."/>
            <person name="Vazquez M.P."/>
            <person name="Donati E.R."/>
        </authorList>
    </citation>
    <scope>NUCLEOTIDE SEQUENCE [LARGE SCALE GENOMIC DNA]</scope>
    <source>
        <strain evidence="1 2">ALE1</strain>
    </source>
</reference>
<accession>A0A031LNV0</accession>
<protein>
    <submittedName>
        <fullName evidence="1">Uncharacterized protein</fullName>
    </submittedName>
</protein>
<gene>
    <name evidence="1" type="ORF">CM19_04610</name>
</gene>
<evidence type="ECO:0000313" key="1">
    <source>
        <dbReference type="EMBL" id="EZQ10052.1"/>
    </source>
</evidence>
<sequence length="65" mass="7912">MFYEEIVTFYFFFPFNLFCPHSSNLSNYADLFSLLTTSHYIHVYFVMAKYKANIRYNIKVFIEKS</sequence>
<proteinExistence type="predicted"/>
<keyword evidence="2" id="KW-1185">Reference proteome</keyword>
<dbReference type="Proteomes" id="UP000024332">
    <property type="component" value="Unassembled WGS sequence"/>
</dbReference>
<evidence type="ECO:0000313" key="2">
    <source>
        <dbReference type="Proteomes" id="UP000024332"/>
    </source>
</evidence>
<dbReference type="EMBL" id="JFZT01000035">
    <property type="protein sequence ID" value="EZQ10052.1"/>
    <property type="molecule type" value="Genomic_DNA"/>
</dbReference>
<name>A0A031LNV0_9CREN</name>
<comment type="caution">
    <text evidence="1">The sequence shown here is derived from an EMBL/GenBank/DDBJ whole genome shotgun (WGS) entry which is preliminary data.</text>
</comment>
<dbReference type="AlphaFoldDB" id="A0A031LNV0"/>
<organism evidence="1 2">
    <name type="scientific">Candidatus Acidianus copahuensis</name>
    <dbReference type="NCBI Taxonomy" id="1160895"/>
    <lineage>
        <taxon>Archaea</taxon>
        <taxon>Thermoproteota</taxon>
        <taxon>Thermoprotei</taxon>
        <taxon>Sulfolobales</taxon>
        <taxon>Sulfolobaceae</taxon>
        <taxon>Acidianus</taxon>
    </lineage>
</organism>
<dbReference type="STRING" id="1160895.CM19_04610"/>